<comment type="similarity">
    <text evidence="7">Belongs to the chloroperoxidase family.</text>
</comment>
<evidence type="ECO:0000313" key="9">
    <source>
        <dbReference type="EMBL" id="KAL1583069.1"/>
    </source>
</evidence>
<dbReference type="GO" id="GO:0004601">
    <property type="term" value="F:peroxidase activity"/>
    <property type="evidence" value="ECO:0007669"/>
    <property type="project" value="UniProtKB-KW"/>
</dbReference>
<comment type="cofactor">
    <cofactor evidence="1">
        <name>heme b</name>
        <dbReference type="ChEBI" id="CHEBI:60344"/>
    </cofactor>
</comment>
<comment type="caution">
    <text evidence="9">The sequence shown here is derived from an EMBL/GenBank/DDBJ whole genome shotgun (WGS) entry which is preliminary data.</text>
</comment>
<accession>A0AB34KJ92</accession>
<keyword evidence="6" id="KW-0408">Iron</keyword>
<dbReference type="SUPFAM" id="SSF47571">
    <property type="entry name" value="Cloroperoxidase"/>
    <property type="match status" value="1"/>
</dbReference>
<keyword evidence="10" id="KW-1185">Reference proteome</keyword>
<evidence type="ECO:0000256" key="2">
    <source>
        <dbReference type="ARBA" id="ARBA00022559"/>
    </source>
</evidence>
<evidence type="ECO:0000256" key="4">
    <source>
        <dbReference type="ARBA" id="ARBA00022723"/>
    </source>
</evidence>
<organism evidence="9 10">
    <name type="scientific">Cladosporium halotolerans</name>
    <dbReference type="NCBI Taxonomy" id="1052096"/>
    <lineage>
        <taxon>Eukaryota</taxon>
        <taxon>Fungi</taxon>
        <taxon>Dikarya</taxon>
        <taxon>Ascomycota</taxon>
        <taxon>Pezizomycotina</taxon>
        <taxon>Dothideomycetes</taxon>
        <taxon>Dothideomycetidae</taxon>
        <taxon>Cladosporiales</taxon>
        <taxon>Cladosporiaceae</taxon>
        <taxon>Cladosporium</taxon>
    </lineage>
</organism>
<dbReference type="EMBL" id="JAAQHG020000039">
    <property type="protein sequence ID" value="KAL1583069.1"/>
    <property type="molecule type" value="Genomic_DNA"/>
</dbReference>
<dbReference type="Proteomes" id="UP000803884">
    <property type="component" value="Unassembled WGS sequence"/>
</dbReference>
<dbReference type="GeneID" id="96009736"/>
<keyword evidence="2" id="KW-0575">Peroxidase</keyword>
<gene>
    <name evidence="9" type="ORF">WHR41_08294</name>
</gene>
<evidence type="ECO:0000256" key="3">
    <source>
        <dbReference type="ARBA" id="ARBA00022617"/>
    </source>
</evidence>
<protein>
    <recommendedName>
        <fullName evidence="8">Heme haloperoxidase family profile domain-containing protein</fullName>
    </recommendedName>
</protein>
<keyword evidence="4" id="KW-0479">Metal-binding</keyword>
<dbReference type="PANTHER" id="PTHR33577">
    <property type="entry name" value="STERIGMATOCYSTIN BIOSYNTHESIS PEROXIDASE STCC-RELATED"/>
    <property type="match status" value="1"/>
</dbReference>
<evidence type="ECO:0000256" key="5">
    <source>
        <dbReference type="ARBA" id="ARBA00023002"/>
    </source>
</evidence>
<evidence type="ECO:0000256" key="6">
    <source>
        <dbReference type="ARBA" id="ARBA00023004"/>
    </source>
</evidence>
<keyword evidence="3" id="KW-0349">Heme</keyword>
<keyword evidence="5" id="KW-0560">Oxidoreductase</keyword>
<evidence type="ECO:0000256" key="7">
    <source>
        <dbReference type="ARBA" id="ARBA00025795"/>
    </source>
</evidence>
<dbReference type="Pfam" id="PF01328">
    <property type="entry name" value="Peroxidase_2"/>
    <property type="match status" value="1"/>
</dbReference>
<dbReference type="Gene3D" id="1.10.489.10">
    <property type="entry name" value="Chloroperoxidase-like"/>
    <property type="match status" value="1"/>
</dbReference>
<evidence type="ECO:0000256" key="1">
    <source>
        <dbReference type="ARBA" id="ARBA00001970"/>
    </source>
</evidence>
<proteinExistence type="inferred from homology"/>
<evidence type="ECO:0000313" key="10">
    <source>
        <dbReference type="Proteomes" id="UP000803884"/>
    </source>
</evidence>
<dbReference type="InterPro" id="IPR036851">
    <property type="entry name" value="Chloroperoxidase-like_sf"/>
</dbReference>
<dbReference type="GO" id="GO:0046872">
    <property type="term" value="F:metal ion binding"/>
    <property type="evidence" value="ECO:0007669"/>
    <property type="project" value="UniProtKB-KW"/>
</dbReference>
<dbReference type="InterPro" id="IPR000028">
    <property type="entry name" value="Chloroperoxidase"/>
</dbReference>
<sequence length="420" mass="45168">MAIPSFMNDPVALEKARELLRRDDALGISKSQTNCGPTPCITFGEDDQFISLTGAHAYASPGPGDIRGPCPGLNAAANHGYLPRDGIASIEETVSGLGGLYNMSPELAAVLAAYAVALDGNVLQGVWSIGGPLPPDLLSDALLGTGQGLSYSHNNYEGDSSIGRNDAYLNGGDAHSLNITKFERVYELGGPEDRYTLDKFRARFEEVQDESIANNPYYFTGAFSTVVVVPAAYNFVINFMSNHTKEEPSGYLDGYNFKTFFGVSGEPGSFKWERGQERVPENWYRRPSDNPYTAVDVFADVGIGYAAYPNTLKFGGNTGKPNSFVGLNVADLTGGVFNAKDLFEGDNLACFSFSLLQQAIPDFLNTALNNLGPITDLIDKYVGPIVGGLSCPQQGKYDVGLFDQFPGYSYSPTGPATNYK</sequence>
<name>A0AB34KJ92_9PEZI</name>
<dbReference type="AlphaFoldDB" id="A0AB34KJ92"/>
<dbReference type="PANTHER" id="PTHR33577:SF1">
    <property type="entry name" value="HEME HALOPEROXIDASE FAMILY PROFILE DOMAIN-CONTAINING PROTEIN"/>
    <property type="match status" value="1"/>
</dbReference>
<dbReference type="PROSITE" id="PS51405">
    <property type="entry name" value="HEME_HALOPEROXIDASE"/>
    <property type="match status" value="1"/>
</dbReference>
<feature type="domain" description="Heme haloperoxidase family profile" evidence="8">
    <location>
        <begin position="54"/>
        <end position="299"/>
    </location>
</feature>
<dbReference type="RefSeq" id="XP_069226176.1">
    <property type="nucleotide sequence ID" value="XM_069376898.1"/>
</dbReference>
<reference evidence="9 10" key="1">
    <citation type="journal article" date="2020" name="Microbiol. Resour. Announc.">
        <title>Draft Genome Sequence of a Cladosporium Species Isolated from the Mesophotic Ascidian Didemnum maculosum.</title>
        <authorList>
            <person name="Gioti A."/>
            <person name="Siaperas R."/>
            <person name="Nikolaivits E."/>
            <person name="Le Goff G."/>
            <person name="Ouazzani J."/>
            <person name="Kotoulas G."/>
            <person name="Topakas E."/>
        </authorList>
    </citation>
    <scope>NUCLEOTIDE SEQUENCE [LARGE SCALE GENOMIC DNA]</scope>
    <source>
        <strain evidence="9 10">TM138-S3</strain>
    </source>
</reference>
<evidence type="ECO:0000259" key="8">
    <source>
        <dbReference type="PROSITE" id="PS51405"/>
    </source>
</evidence>